<keyword evidence="2" id="KW-0812">Transmembrane</keyword>
<feature type="region of interest" description="Disordered" evidence="1">
    <location>
        <begin position="68"/>
        <end position="115"/>
    </location>
</feature>
<dbReference type="RefSeq" id="WP_221919654.1">
    <property type="nucleotide sequence ID" value="NZ_CP173660.1"/>
</dbReference>
<organism evidence="3 4">
    <name type="scientific">Sellimonas caecigallum</name>
    <dbReference type="NCBI Taxonomy" id="2592333"/>
    <lineage>
        <taxon>Bacteria</taxon>
        <taxon>Bacillati</taxon>
        <taxon>Bacillota</taxon>
        <taxon>Clostridia</taxon>
        <taxon>Lachnospirales</taxon>
        <taxon>Lachnospiraceae</taxon>
        <taxon>Sellimonas</taxon>
    </lineage>
</organism>
<evidence type="ECO:0000256" key="2">
    <source>
        <dbReference type="SAM" id="Phobius"/>
    </source>
</evidence>
<evidence type="ECO:0000313" key="4">
    <source>
        <dbReference type="Proteomes" id="UP000779049"/>
    </source>
</evidence>
<feature type="transmembrane region" description="Helical" evidence="2">
    <location>
        <begin position="9"/>
        <end position="26"/>
    </location>
</feature>
<gene>
    <name evidence="3" type="ORF">FLB61_05990</name>
</gene>
<comment type="caution">
    <text evidence="3">The sequence shown here is derived from an EMBL/GenBank/DDBJ whole genome shotgun (WGS) entry which is preliminary data.</text>
</comment>
<evidence type="ECO:0000313" key="3">
    <source>
        <dbReference type="EMBL" id="MBY0758643.1"/>
    </source>
</evidence>
<dbReference type="EMBL" id="VIRV01000006">
    <property type="protein sequence ID" value="MBY0758643.1"/>
    <property type="molecule type" value="Genomic_DNA"/>
</dbReference>
<keyword evidence="4" id="KW-1185">Reference proteome</keyword>
<protein>
    <submittedName>
        <fullName evidence="3">Uncharacterized protein</fullName>
    </submittedName>
</protein>
<proteinExistence type="predicted"/>
<feature type="compositionally biased region" description="Basic and acidic residues" evidence="1">
    <location>
        <begin position="74"/>
        <end position="83"/>
    </location>
</feature>
<reference evidence="3 4" key="1">
    <citation type="journal article" date="2020" name="New Microbes New Infect">
        <title>Sellimonas caecigallum sp. nov., description and genome sequence of a new member of the Sellimonas genus isolated from the cecum of feral chicken.</title>
        <authorList>
            <person name="Wongkuna S."/>
            <person name="Ghimire S."/>
            <person name="Antony L."/>
            <person name="Chankhamhaengdecha S."/>
            <person name="Janvilisri T."/>
            <person name="Scaria J."/>
        </authorList>
    </citation>
    <scope>NUCLEOTIDE SEQUENCE [LARGE SCALE GENOMIC DNA]</scope>
    <source>
        <strain evidence="3 4">SW451</strain>
    </source>
</reference>
<dbReference type="Proteomes" id="UP000779049">
    <property type="component" value="Unassembled WGS sequence"/>
</dbReference>
<keyword evidence="2" id="KW-1133">Transmembrane helix</keyword>
<name>A0ABS7L6T4_9FIRM</name>
<feature type="transmembrane region" description="Helical" evidence="2">
    <location>
        <begin position="38"/>
        <end position="57"/>
    </location>
</feature>
<feature type="compositionally biased region" description="Basic and acidic residues" evidence="1">
    <location>
        <begin position="94"/>
        <end position="115"/>
    </location>
</feature>
<evidence type="ECO:0000256" key="1">
    <source>
        <dbReference type="SAM" id="MobiDB-lite"/>
    </source>
</evidence>
<keyword evidence="2" id="KW-0472">Membrane</keyword>
<sequence length="115" mass="12979">MIDNKVRRILMIVVGGYLAYLGFGLAKDVWGSGEKNTVLFLCCAVLFLAIGVFAIVMNIKGLIREEEEAEEAAEEARREEENRSLVQEEEFESETEKGTEEEKAETGEMKEDEIL</sequence>
<accession>A0ABS7L6T4</accession>